<proteinExistence type="predicted"/>
<gene>
    <name evidence="1" type="ORF">NA56DRAFT_646785</name>
</gene>
<evidence type="ECO:0000313" key="2">
    <source>
        <dbReference type="Proteomes" id="UP000235672"/>
    </source>
</evidence>
<dbReference type="Proteomes" id="UP000235672">
    <property type="component" value="Unassembled WGS sequence"/>
</dbReference>
<reference evidence="1 2" key="1">
    <citation type="submission" date="2016-05" db="EMBL/GenBank/DDBJ databases">
        <title>A degradative enzymes factory behind the ericoid mycorrhizal symbiosis.</title>
        <authorList>
            <consortium name="DOE Joint Genome Institute"/>
            <person name="Martino E."/>
            <person name="Morin E."/>
            <person name="Grelet G."/>
            <person name="Kuo A."/>
            <person name="Kohler A."/>
            <person name="Daghino S."/>
            <person name="Barry K."/>
            <person name="Choi C."/>
            <person name="Cichocki N."/>
            <person name="Clum A."/>
            <person name="Copeland A."/>
            <person name="Hainaut M."/>
            <person name="Haridas S."/>
            <person name="Labutti K."/>
            <person name="Lindquist E."/>
            <person name="Lipzen A."/>
            <person name="Khouja H.-R."/>
            <person name="Murat C."/>
            <person name="Ohm R."/>
            <person name="Olson A."/>
            <person name="Spatafora J."/>
            <person name="Veneault-Fourrey C."/>
            <person name="Henrissat B."/>
            <person name="Grigoriev I."/>
            <person name="Martin F."/>
            <person name="Perotto S."/>
        </authorList>
    </citation>
    <scope>NUCLEOTIDE SEQUENCE [LARGE SCALE GENOMIC DNA]</scope>
    <source>
        <strain evidence="1 2">UAMH 7357</strain>
    </source>
</reference>
<evidence type="ECO:0000313" key="1">
    <source>
        <dbReference type="EMBL" id="PMD19872.1"/>
    </source>
</evidence>
<organism evidence="1 2">
    <name type="scientific">Hyaloscypha hepaticicola</name>
    <dbReference type="NCBI Taxonomy" id="2082293"/>
    <lineage>
        <taxon>Eukaryota</taxon>
        <taxon>Fungi</taxon>
        <taxon>Dikarya</taxon>
        <taxon>Ascomycota</taxon>
        <taxon>Pezizomycotina</taxon>
        <taxon>Leotiomycetes</taxon>
        <taxon>Helotiales</taxon>
        <taxon>Hyaloscyphaceae</taxon>
        <taxon>Hyaloscypha</taxon>
    </lineage>
</organism>
<dbReference type="EMBL" id="KZ613487">
    <property type="protein sequence ID" value="PMD19872.1"/>
    <property type="molecule type" value="Genomic_DNA"/>
</dbReference>
<name>A0A2J6Q0S8_9HELO</name>
<sequence length="117" mass="12231">MASPPTVSYGLITLSGTVTSYLPLTTAWSAPTECSTLYYENLAGGQLYINAPDYANVVVGASTCIPPAVSTWWYNTASSVAPTVYLLGGYSFLCPLAYTTVVNIPEQSATAIGCCPS</sequence>
<keyword evidence="2" id="KW-1185">Reference proteome</keyword>
<dbReference type="AlphaFoldDB" id="A0A2J6Q0S8"/>
<protein>
    <submittedName>
        <fullName evidence="1">Uncharacterized protein</fullName>
    </submittedName>
</protein>
<accession>A0A2J6Q0S8</accession>
<dbReference type="OrthoDB" id="4497263at2759"/>
<dbReference type="STRING" id="1745343.A0A2J6Q0S8"/>